<dbReference type="AlphaFoldDB" id="A0A7S7RP70"/>
<dbReference type="RefSeq" id="WP_194371985.1">
    <property type="nucleotide sequence ID" value="NZ_CP054492.1"/>
</dbReference>
<reference evidence="1 2" key="1">
    <citation type="submission" date="2020-05" db="EMBL/GenBank/DDBJ databases">
        <title>Sulfurimonas marisnigri, sp. nov., and Sulfurimonas baltica, sp. nov., manganese oxide reducing chemolithoautotrophs of the class Epsilonproteobacteria isolated from the pelagic redoxclines of the Black and Baltic Seas and emended description of the genus Sulfurimonas.</title>
        <authorList>
            <person name="Henkel J.V."/>
            <person name="Laudan C."/>
            <person name="Werner J."/>
            <person name="Neu T."/>
            <person name="Plewe S."/>
            <person name="Sproer C."/>
            <person name="Bunk B."/>
            <person name="Schulz-Vogt H.N."/>
        </authorList>
    </citation>
    <scope>NUCLEOTIDE SEQUENCE [LARGE SCALE GENOMIC DNA]</scope>
    <source>
        <strain evidence="1 2">GD2</strain>
    </source>
</reference>
<protein>
    <submittedName>
        <fullName evidence="1">Uncharacterized protein</fullName>
    </submittedName>
</protein>
<name>A0A7S7RP70_9BACT</name>
<accession>A0A7S7RP70</accession>
<dbReference type="KEGG" id="sbal:HUE88_05710"/>
<keyword evidence="2" id="KW-1185">Reference proteome</keyword>
<evidence type="ECO:0000313" key="2">
    <source>
        <dbReference type="Proteomes" id="UP000593994"/>
    </source>
</evidence>
<dbReference type="Proteomes" id="UP000593994">
    <property type="component" value="Chromosome"/>
</dbReference>
<evidence type="ECO:0000313" key="1">
    <source>
        <dbReference type="EMBL" id="QOY53175.1"/>
    </source>
</evidence>
<sequence length="148" mass="16829">MKVKVFTIVSLLIINNVGYAHQEVLIAKHSTKVVKSKKRQQNNIKNDIIKTLIDRGLYKDVAQKLAIDIDYISGHNINELIQVLGNDITYNQVIEVLADKVLHKNDIDFSNKDTLIAIAQKLKRFNISSSIRHSLYQMAKDQVVFQAA</sequence>
<organism evidence="1 2">
    <name type="scientific">Candidatus Sulfurimonas baltica</name>
    <dbReference type="NCBI Taxonomy" id="2740404"/>
    <lineage>
        <taxon>Bacteria</taxon>
        <taxon>Pseudomonadati</taxon>
        <taxon>Campylobacterota</taxon>
        <taxon>Epsilonproteobacteria</taxon>
        <taxon>Campylobacterales</taxon>
        <taxon>Sulfurimonadaceae</taxon>
        <taxon>Sulfurimonas</taxon>
    </lineage>
</organism>
<dbReference type="EMBL" id="CP054492">
    <property type="protein sequence ID" value="QOY53175.1"/>
    <property type="molecule type" value="Genomic_DNA"/>
</dbReference>
<gene>
    <name evidence="1" type="ORF">HUE88_05710</name>
</gene>
<proteinExistence type="predicted"/>